<dbReference type="Proteomes" id="UP001229081">
    <property type="component" value="Unassembled WGS sequence"/>
</dbReference>
<evidence type="ECO:0000256" key="3">
    <source>
        <dbReference type="ARBA" id="ARBA00022989"/>
    </source>
</evidence>
<dbReference type="Proteomes" id="UP000465240">
    <property type="component" value="Unassembled WGS sequence"/>
</dbReference>
<dbReference type="InterPro" id="IPR007829">
    <property type="entry name" value="TM2"/>
</dbReference>
<evidence type="ECO:0000313" key="9">
    <source>
        <dbReference type="EMBL" id="MDP7738155.1"/>
    </source>
</evidence>
<dbReference type="RefSeq" id="WP_065045710.1">
    <property type="nucleotide sequence ID" value="NZ_BLKX01000001.1"/>
</dbReference>
<evidence type="ECO:0000259" key="7">
    <source>
        <dbReference type="Pfam" id="PF05154"/>
    </source>
</evidence>
<dbReference type="KEGG" id="mpag:C0J29_29220"/>
<accession>A0A386UCF4</accession>
<reference evidence="8" key="2">
    <citation type="submission" date="2020-02" db="EMBL/GenBank/DDBJ databases">
        <authorList>
            <person name="Matsumoto Y."/>
            <person name="Kinjo T."/>
            <person name="Motooka D."/>
            <person name="Nabeya D."/>
            <person name="Jung N."/>
            <person name="Uechi K."/>
            <person name="Horii T."/>
            <person name="Iida T."/>
            <person name="Fujita J."/>
            <person name="Nakamura S."/>
        </authorList>
    </citation>
    <scope>NUCLEOTIDE SEQUENCE</scope>
    <source>
        <strain evidence="8">JCM 18565</strain>
    </source>
</reference>
<feature type="transmembrane region" description="Helical" evidence="6">
    <location>
        <begin position="105"/>
        <end position="125"/>
    </location>
</feature>
<keyword evidence="2 6" id="KW-0812">Transmembrane</keyword>
<keyword evidence="10" id="KW-1185">Reference proteome</keyword>
<evidence type="ECO:0000256" key="2">
    <source>
        <dbReference type="ARBA" id="ARBA00022692"/>
    </source>
</evidence>
<evidence type="ECO:0000256" key="4">
    <source>
        <dbReference type="ARBA" id="ARBA00023136"/>
    </source>
</evidence>
<protein>
    <submittedName>
        <fullName evidence="9">TM2 domain-containing protein</fullName>
    </submittedName>
</protein>
<feature type="transmembrane region" description="Helical" evidence="6">
    <location>
        <begin position="80"/>
        <end position="98"/>
    </location>
</feature>
<gene>
    <name evidence="8" type="ORF">MPRG_53770</name>
    <name evidence="9" type="ORF">QXL92_25810</name>
</gene>
<evidence type="ECO:0000313" key="8">
    <source>
        <dbReference type="EMBL" id="GFG82101.1"/>
    </source>
</evidence>
<dbReference type="GO" id="GO:0016020">
    <property type="term" value="C:membrane"/>
    <property type="evidence" value="ECO:0007669"/>
    <property type="project" value="UniProtKB-SubCell"/>
</dbReference>
<sequence length="156" mass="16811">MGTPNYPGNPEQQPPWGQQPYGYQPPQPQYPQGQPVPPQYQPGPPVPQYPGYPGYAADPQAPFGRDPATGMPLSDKSSTTAGLLQLFFGAFGVGRFYLDSTQIAVIQLCLGLSGLLFTVFCIIGLPVLLGVTIWGFVDAIMIFTGSVTDSYGRKLR</sequence>
<reference evidence="9" key="3">
    <citation type="submission" date="2023-06" db="EMBL/GenBank/DDBJ databases">
        <title>Identification of two novel mycobacterium reveal diversities and complexities of Mycobacterium gordonae clade.</title>
        <authorList>
            <person name="Matsumoto Y."/>
            <person name="Nakamura S."/>
            <person name="Motooka D."/>
            <person name="Fukushima K."/>
        </authorList>
    </citation>
    <scope>NUCLEOTIDE SEQUENCE</scope>
    <source>
        <strain evidence="9">TY812</strain>
    </source>
</reference>
<dbReference type="EMBL" id="BLKX01000001">
    <property type="protein sequence ID" value="GFG82101.1"/>
    <property type="molecule type" value="Genomic_DNA"/>
</dbReference>
<reference evidence="8 10" key="1">
    <citation type="journal article" date="2019" name="Emerg. Microbes Infect.">
        <title>Comprehensive subspecies identification of 175 nontuberculous mycobacteria species based on 7547 genomic profiles.</title>
        <authorList>
            <person name="Matsumoto Y."/>
            <person name="Kinjo T."/>
            <person name="Motooka D."/>
            <person name="Nabeya D."/>
            <person name="Jung N."/>
            <person name="Uechi K."/>
            <person name="Horii T."/>
            <person name="Iida T."/>
            <person name="Fujita J."/>
            <person name="Nakamura S."/>
        </authorList>
    </citation>
    <scope>NUCLEOTIDE SEQUENCE [LARGE SCALE GENOMIC DNA]</scope>
    <source>
        <strain evidence="8 10">JCM 18565</strain>
    </source>
</reference>
<comment type="caution">
    <text evidence="9">The sequence shown here is derived from an EMBL/GenBank/DDBJ whole genome shotgun (WGS) entry which is preliminary data.</text>
</comment>
<dbReference type="EMBL" id="JAUFSA010000001">
    <property type="protein sequence ID" value="MDP7738155.1"/>
    <property type="molecule type" value="Genomic_DNA"/>
</dbReference>
<feature type="compositionally biased region" description="Pro residues" evidence="5">
    <location>
        <begin position="23"/>
        <end position="50"/>
    </location>
</feature>
<feature type="region of interest" description="Disordered" evidence="5">
    <location>
        <begin position="1"/>
        <end position="75"/>
    </location>
</feature>
<comment type="subcellular location">
    <subcellularLocation>
        <location evidence="1">Membrane</location>
        <topology evidence="1">Multi-pass membrane protein</topology>
    </subcellularLocation>
</comment>
<keyword evidence="4 6" id="KW-0472">Membrane</keyword>
<organism evidence="9 11">
    <name type="scientific">Mycobacterium paragordonae</name>
    <dbReference type="NCBI Taxonomy" id="1389713"/>
    <lineage>
        <taxon>Bacteria</taxon>
        <taxon>Bacillati</taxon>
        <taxon>Actinomycetota</taxon>
        <taxon>Actinomycetes</taxon>
        <taxon>Mycobacteriales</taxon>
        <taxon>Mycobacteriaceae</taxon>
        <taxon>Mycobacterium</taxon>
    </lineage>
</organism>
<dbReference type="AlphaFoldDB" id="A0A386UCF4"/>
<dbReference type="Pfam" id="PF05154">
    <property type="entry name" value="TM2"/>
    <property type="match status" value="1"/>
</dbReference>
<evidence type="ECO:0000256" key="5">
    <source>
        <dbReference type="SAM" id="MobiDB-lite"/>
    </source>
</evidence>
<feature type="compositionally biased region" description="Low complexity" evidence="5">
    <location>
        <begin position="8"/>
        <end position="22"/>
    </location>
</feature>
<evidence type="ECO:0000313" key="10">
    <source>
        <dbReference type="Proteomes" id="UP000465240"/>
    </source>
</evidence>
<proteinExistence type="predicted"/>
<evidence type="ECO:0000256" key="1">
    <source>
        <dbReference type="ARBA" id="ARBA00004141"/>
    </source>
</evidence>
<feature type="domain" description="TM2" evidence="7">
    <location>
        <begin position="75"/>
        <end position="124"/>
    </location>
</feature>
<keyword evidence="3 6" id="KW-1133">Transmembrane helix</keyword>
<name>A0A386UCF4_9MYCO</name>
<evidence type="ECO:0000256" key="6">
    <source>
        <dbReference type="SAM" id="Phobius"/>
    </source>
</evidence>
<evidence type="ECO:0000313" key="11">
    <source>
        <dbReference type="Proteomes" id="UP001229081"/>
    </source>
</evidence>